<name>A0A1B4XX35_9CAUD</name>
<protein>
    <submittedName>
        <fullName evidence="1">Uncharacterized protein</fullName>
    </submittedName>
</protein>
<keyword evidence="2" id="KW-1185">Reference proteome</keyword>
<organism evidence="1 2">
    <name type="scientific">Tenacibaculum phage pT24</name>
    <dbReference type="NCBI Taxonomy" id="1880590"/>
    <lineage>
        <taxon>Viruses</taxon>
        <taxon>Duplodnaviria</taxon>
        <taxon>Heunggongvirae</taxon>
        <taxon>Uroviricota</taxon>
        <taxon>Caudoviricetes</taxon>
        <taxon>Kungbxnavirus</taxon>
        <taxon>Kungbxnavirus pT24</taxon>
    </lineage>
</organism>
<reference evidence="1 2" key="1">
    <citation type="submission" date="2016-07" db="EMBL/GenBank/DDBJ databases">
        <title>Characterization of three bacteriophages infecting bacteria isolated from shrimp culture pond water.</title>
        <authorList>
            <person name="Khoa H.V."/>
        </authorList>
    </citation>
    <scope>NUCLEOTIDE SEQUENCE [LARGE SCALE GENOMIC DNA]</scope>
</reference>
<proteinExistence type="predicted"/>
<sequence length="191" mass="21973">MSLYDANATRKTLLESLTKDKREMISKRNEYLISFGRYLITYLGGHDSDGNIKLIGDPNQPTIVFKINGVRKIFSIFVKNFYVYLSDNFGREGNILHKYNLNDFNRDCNDSAHCEMMIEPLSTLSLESKIINTISVEGFPNGLELAKLDKFGNAYWSETNPKLYFNTDDLKSDIDKVEKLGYSVNHNKIYI</sequence>
<accession>A0A1B4XX35</accession>
<dbReference type="EMBL" id="LC168164">
    <property type="protein sequence ID" value="BAV39370.1"/>
    <property type="molecule type" value="Genomic_DNA"/>
</dbReference>
<evidence type="ECO:0000313" key="2">
    <source>
        <dbReference type="Proteomes" id="UP000224877"/>
    </source>
</evidence>
<gene>
    <name evidence="1" type="ORF">BPT24_250</name>
</gene>
<evidence type="ECO:0000313" key="1">
    <source>
        <dbReference type="EMBL" id="BAV39370.1"/>
    </source>
</evidence>
<dbReference type="Proteomes" id="UP000224877">
    <property type="component" value="Segment"/>
</dbReference>